<dbReference type="Proteomes" id="UP000308600">
    <property type="component" value="Unassembled WGS sequence"/>
</dbReference>
<reference evidence="1 2" key="1">
    <citation type="journal article" date="2019" name="Nat. Ecol. Evol.">
        <title>Megaphylogeny resolves global patterns of mushroom evolution.</title>
        <authorList>
            <person name="Varga T."/>
            <person name="Krizsan K."/>
            <person name="Foldi C."/>
            <person name="Dima B."/>
            <person name="Sanchez-Garcia M."/>
            <person name="Sanchez-Ramirez S."/>
            <person name="Szollosi G.J."/>
            <person name="Szarkandi J.G."/>
            <person name="Papp V."/>
            <person name="Albert L."/>
            <person name="Andreopoulos W."/>
            <person name="Angelini C."/>
            <person name="Antonin V."/>
            <person name="Barry K.W."/>
            <person name="Bougher N.L."/>
            <person name="Buchanan P."/>
            <person name="Buyck B."/>
            <person name="Bense V."/>
            <person name="Catcheside P."/>
            <person name="Chovatia M."/>
            <person name="Cooper J."/>
            <person name="Damon W."/>
            <person name="Desjardin D."/>
            <person name="Finy P."/>
            <person name="Geml J."/>
            <person name="Haridas S."/>
            <person name="Hughes K."/>
            <person name="Justo A."/>
            <person name="Karasinski D."/>
            <person name="Kautmanova I."/>
            <person name="Kiss B."/>
            <person name="Kocsube S."/>
            <person name="Kotiranta H."/>
            <person name="LaButti K.M."/>
            <person name="Lechner B.E."/>
            <person name="Liimatainen K."/>
            <person name="Lipzen A."/>
            <person name="Lukacs Z."/>
            <person name="Mihaltcheva S."/>
            <person name="Morgado L.N."/>
            <person name="Niskanen T."/>
            <person name="Noordeloos M.E."/>
            <person name="Ohm R.A."/>
            <person name="Ortiz-Santana B."/>
            <person name="Ovrebo C."/>
            <person name="Racz N."/>
            <person name="Riley R."/>
            <person name="Savchenko A."/>
            <person name="Shiryaev A."/>
            <person name="Soop K."/>
            <person name="Spirin V."/>
            <person name="Szebenyi C."/>
            <person name="Tomsovsky M."/>
            <person name="Tulloss R.E."/>
            <person name="Uehling J."/>
            <person name="Grigoriev I.V."/>
            <person name="Vagvolgyi C."/>
            <person name="Papp T."/>
            <person name="Martin F.M."/>
            <person name="Miettinen O."/>
            <person name="Hibbett D.S."/>
            <person name="Nagy L.G."/>
        </authorList>
    </citation>
    <scope>NUCLEOTIDE SEQUENCE [LARGE SCALE GENOMIC DNA]</scope>
    <source>
        <strain evidence="1 2">NL-1719</strain>
    </source>
</reference>
<sequence>MDDETAEIELLEQNLHKTKQISQRMTSILDSFDTRIAKLEKSILPLYTSTQVLNRRASNIEKALLKIDEVASNQEGVAAEEALILRGPQPGQFEAYKDALERLNASIAFKSMDRDSRDTARLVETGAKKLTQLYTKLVAEGSSGPTPGPSELVVEPFPPALLGTLRPLVAFLRTLPLPSTHPSHLAAPGIFSTLKEAQKGYADMRGTWSKKCLEGQGKRVLDRVDTVDSIGAGKEFGNWVMLLLDVAEAEYNLLDDLSPLNAPSLIASSYGSLLNPILVLFSTTLSSLTALIKRSLHQYTFLALSSYEALLSLQPRWDNLLARRGSETRKETNELKDGLHALRAICLRSFPEFLADLKMGALGKGGELSTGLADFTVSTVKYMERLPEVQSAVGSALLTLGDGNWKMGEGVQVGKGPKLADGDEGVILEHYVYDVITTCVNSLNTLSRTSKRPAFAAIFLLNNISYLRRFILLEPLHDELTSLLSKPTQDALNSNFRTAKAGYFDSNYSPLMQALADDPKEKQGKSATKEKFTRFYDLLEEVVERHKFSKVLEDDGDGREVLADEIIRLVIPSLQRFMQKHRDKDFSKNPQKYIKMSPDAVESQLRGIFR</sequence>
<evidence type="ECO:0000313" key="1">
    <source>
        <dbReference type="EMBL" id="TFK72839.1"/>
    </source>
</evidence>
<keyword evidence="2" id="KW-1185">Reference proteome</keyword>
<gene>
    <name evidence="1" type="ORF">BDN72DRAFT_815566</name>
</gene>
<protein>
    <submittedName>
        <fullName evidence="1">Exocyst complex component exo70 subunit</fullName>
    </submittedName>
</protein>
<organism evidence="1 2">
    <name type="scientific">Pluteus cervinus</name>
    <dbReference type="NCBI Taxonomy" id="181527"/>
    <lineage>
        <taxon>Eukaryota</taxon>
        <taxon>Fungi</taxon>
        <taxon>Dikarya</taxon>
        <taxon>Basidiomycota</taxon>
        <taxon>Agaricomycotina</taxon>
        <taxon>Agaricomycetes</taxon>
        <taxon>Agaricomycetidae</taxon>
        <taxon>Agaricales</taxon>
        <taxon>Pluteineae</taxon>
        <taxon>Pluteaceae</taxon>
        <taxon>Pluteus</taxon>
    </lineage>
</organism>
<evidence type="ECO:0000313" key="2">
    <source>
        <dbReference type="Proteomes" id="UP000308600"/>
    </source>
</evidence>
<accession>A0ACD3B5D6</accession>
<proteinExistence type="predicted"/>
<name>A0ACD3B5D6_9AGAR</name>
<dbReference type="EMBL" id="ML208281">
    <property type="protein sequence ID" value="TFK72839.1"/>
    <property type="molecule type" value="Genomic_DNA"/>
</dbReference>